<dbReference type="Proteomes" id="UP000295727">
    <property type="component" value="Chromosome 4"/>
</dbReference>
<dbReference type="OrthoDB" id="9144452at2"/>
<evidence type="ECO:0000313" key="2">
    <source>
        <dbReference type="Proteomes" id="UP000295727"/>
    </source>
</evidence>
<keyword evidence="2" id="KW-1185">Reference proteome</keyword>
<dbReference type="AlphaFoldDB" id="A0A4P7D9S5"/>
<dbReference type="RefSeq" id="WP_134759195.1">
    <property type="nucleotide sequence ID" value="NZ_CP038151.1"/>
</dbReference>
<evidence type="ECO:0000313" key="1">
    <source>
        <dbReference type="EMBL" id="QBR03614.1"/>
    </source>
</evidence>
<accession>A0A4P7D9S5</accession>
<dbReference type="KEGG" id="ppai:E1956_41625"/>
<protein>
    <submittedName>
        <fullName evidence="1">Uncharacterized protein</fullName>
    </submittedName>
</protein>
<gene>
    <name evidence="1" type="ORF">E1956_41625</name>
</gene>
<proteinExistence type="predicted"/>
<reference evidence="1 2" key="1">
    <citation type="submission" date="2019-03" db="EMBL/GenBank/DDBJ databases">
        <title>Paraburkholderia sp. 7MH5, isolated from subtropical forest soil.</title>
        <authorList>
            <person name="Gao Z.-H."/>
            <person name="Qiu L.-H."/>
        </authorList>
    </citation>
    <scope>NUCLEOTIDE SEQUENCE [LARGE SCALE GENOMIC DNA]</scope>
    <source>
        <strain evidence="1 2">7MH5</strain>
    </source>
</reference>
<organism evidence="1 2">
    <name type="scientific">Paraburkholderia pallida</name>
    <dbReference type="NCBI Taxonomy" id="2547399"/>
    <lineage>
        <taxon>Bacteria</taxon>
        <taxon>Pseudomonadati</taxon>
        <taxon>Pseudomonadota</taxon>
        <taxon>Betaproteobacteria</taxon>
        <taxon>Burkholderiales</taxon>
        <taxon>Burkholderiaceae</taxon>
        <taxon>Paraburkholderia</taxon>
    </lineage>
</organism>
<dbReference type="EMBL" id="CP038151">
    <property type="protein sequence ID" value="QBR03614.1"/>
    <property type="molecule type" value="Genomic_DNA"/>
</dbReference>
<sequence>MAILSPAVSFSAVERAFYYAVRLLLRMDQSAGNGNAIHVPEVMVWAIEGLKPNLINPLREASQSDRLIELLRHYDSLREIAESMRVQAHYDACFADMHDADDYGYLGIDEMVYALDHGEWECGDTEARASIERVVRAVHRRYAAGEHHLESPQSAQVPAALLVPGEVAADLWNADASLLPSRAPDNLSAMARALRHAKRELLACDCGNGSGSWDLVYTRVLGQWLEVDLPEVAAEILATGSVVEYFQKLAEYRADMCAVEEVWNRLGSPLRSLLLRTNSETEAICIIEQVVRKGRKDESDVALCTGRVWDMVRRRAAAGYADSVPLSTINGTNEAIEAIRASGEATCHFVDTVSLPERVASQTGEKHALVVRLPQVWRQAESEFEKRAHLECFFLSTAGSNDTRSAISFGQIFWCDREGLWPRLFRFRRHIPVLYVFDDDCVFAHYPFAHFVDLRACLDIPVRQWGSREIPEDGWRTDRASQWFATELEQTDARLFPAVLNRVVDYSAVPIVDALGDAYLAENPDAALSPAERIVRSRFGDQG</sequence>
<name>A0A4P7D9S5_9BURK</name>